<proteinExistence type="predicted"/>
<gene>
    <name evidence="1" type="ORF">GCM10010517_14720</name>
</gene>
<name>A0ABP6IB42_9ACTN</name>
<reference evidence="2" key="1">
    <citation type="journal article" date="2019" name="Int. J. Syst. Evol. Microbiol.">
        <title>The Global Catalogue of Microorganisms (GCM) 10K type strain sequencing project: providing services to taxonomists for standard genome sequencing and annotation.</title>
        <authorList>
            <consortium name="The Broad Institute Genomics Platform"/>
            <consortium name="The Broad Institute Genome Sequencing Center for Infectious Disease"/>
            <person name="Wu L."/>
            <person name="Ma J."/>
        </authorList>
    </citation>
    <scope>NUCLEOTIDE SEQUENCE [LARGE SCALE GENOMIC DNA]</scope>
    <source>
        <strain evidence="2">JCM 6242</strain>
    </source>
</reference>
<evidence type="ECO:0000313" key="1">
    <source>
        <dbReference type="EMBL" id="GAA2856411.1"/>
    </source>
</evidence>
<evidence type="ECO:0000313" key="2">
    <source>
        <dbReference type="Proteomes" id="UP001500831"/>
    </source>
</evidence>
<dbReference type="EMBL" id="BAAAVI010000007">
    <property type="protein sequence ID" value="GAA2856411.1"/>
    <property type="molecule type" value="Genomic_DNA"/>
</dbReference>
<protein>
    <submittedName>
        <fullName evidence="1">Uncharacterized protein</fullName>
    </submittedName>
</protein>
<keyword evidence="2" id="KW-1185">Reference proteome</keyword>
<accession>A0ABP6IB42</accession>
<comment type="caution">
    <text evidence="1">The sequence shown here is derived from an EMBL/GenBank/DDBJ whole genome shotgun (WGS) entry which is preliminary data.</text>
</comment>
<sequence>MPYTAILDAFGSGAITDVHTVMINRQYVATEEHMTKLGAHRKFLQAPVKLGKQVQDRVVEVFSEFEGAIQPDLTRNQ</sequence>
<organism evidence="1 2">
    <name type="scientific">Streptosporangium fragile</name>
    <dbReference type="NCBI Taxonomy" id="46186"/>
    <lineage>
        <taxon>Bacteria</taxon>
        <taxon>Bacillati</taxon>
        <taxon>Actinomycetota</taxon>
        <taxon>Actinomycetes</taxon>
        <taxon>Streptosporangiales</taxon>
        <taxon>Streptosporangiaceae</taxon>
        <taxon>Streptosporangium</taxon>
    </lineage>
</organism>
<dbReference type="Proteomes" id="UP001500831">
    <property type="component" value="Unassembled WGS sequence"/>
</dbReference>